<dbReference type="InterPro" id="IPR001130">
    <property type="entry name" value="TatD-like"/>
</dbReference>
<dbReference type="GO" id="GO:0046872">
    <property type="term" value="F:metal ion binding"/>
    <property type="evidence" value="ECO:0007669"/>
    <property type="project" value="UniProtKB-KW"/>
</dbReference>
<dbReference type="CDD" id="cd01310">
    <property type="entry name" value="TatD_DNAse"/>
    <property type="match status" value="1"/>
</dbReference>
<organism evidence="2 3">
    <name type="scientific">Candidatus Dojkabacteria bacterium</name>
    <dbReference type="NCBI Taxonomy" id="2099670"/>
    <lineage>
        <taxon>Bacteria</taxon>
        <taxon>Candidatus Dojkabacteria</taxon>
    </lineage>
</organism>
<feature type="binding site" evidence="1">
    <location>
        <position position="181"/>
    </location>
    <ligand>
        <name>a divalent metal cation</name>
        <dbReference type="ChEBI" id="CHEBI:60240"/>
        <label>2</label>
    </ligand>
</feature>
<dbReference type="GO" id="GO:0016788">
    <property type="term" value="F:hydrolase activity, acting on ester bonds"/>
    <property type="evidence" value="ECO:0007669"/>
    <property type="project" value="InterPro"/>
</dbReference>
<dbReference type="AlphaFoldDB" id="A0A847ESD8"/>
<keyword evidence="2" id="KW-0378">Hydrolase</keyword>
<accession>A0A847ESD8</accession>
<dbReference type="PIRSF" id="PIRSF005902">
    <property type="entry name" value="DNase_TatD"/>
    <property type="match status" value="1"/>
</dbReference>
<comment type="caution">
    <text evidence="2">The sequence shown here is derived from an EMBL/GenBank/DDBJ whole genome shotgun (WGS) entry which is preliminary data.</text>
</comment>
<dbReference type="InterPro" id="IPR032466">
    <property type="entry name" value="Metal_Hydrolase"/>
</dbReference>
<reference evidence="2 3" key="1">
    <citation type="journal article" date="2020" name="Biotechnol. Biofuels">
        <title>New insights from the biogas microbiome by comprehensive genome-resolved metagenomics of nearly 1600 species originating from multiple anaerobic digesters.</title>
        <authorList>
            <person name="Campanaro S."/>
            <person name="Treu L."/>
            <person name="Rodriguez-R L.M."/>
            <person name="Kovalovszki A."/>
            <person name="Ziels R.M."/>
            <person name="Maus I."/>
            <person name="Zhu X."/>
            <person name="Kougias P.G."/>
            <person name="Basile A."/>
            <person name="Luo G."/>
            <person name="Schluter A."/>
            <person name="Konstantinidis K.T."/>
            <person name="Angelidaki I."/>
        </authorList>
    </citation>
    <scope>NUCLEOTIDE SEQUENCE [LARGE SCALE GENOMIC DNA]</scope>
    <source>
        <strain evidence="2">AS06rmzACSIP_421</strain>
    </source>
</reference>
<feature type="binding site" evidence="1">
    <location>
        <position position="150"/>
    </location>
    <ligand>
        <name>a divalent metal cation</name>
        <dbReference type="ChEBI" id="CHEBI:60240"/>
        <label>2</label>
    </ligand>
</feature>
<sequence length="292" mass="33808">MSPLKENIQEDIYEFTSNNGKHILIQTTDITDYQDSLDMYTTLKKKYPKVVNLALGIHPSRIEDGVAKNNLEGIEIFKYAQKQYELFKEFFDKNKEYISAIGECGIDYYSMDQYFNFSKETKEEIKEAQRRIFTKLCKLSLKENLPMSIHARDIKDSDKCVKDTLKILAKEGNGLIRGSFHSYTGSIKMLYQILDLGLYVGFNAIITYPSGENVREILKNTPLERILFETDGPFLPTQSVRKKKNATKRYGRPVLVKEIIEKVVEIKGIEYEKIESITDINYITLFGKEDKP</sequence>
<gene>
    <name evidence="2" type="ORF">GX618_00310</name>
</gene>
<dbReference type="Pfam" id="PF01026">
    <property type="entry name" value="TatD_DNase"/>
    <property type="match status" value="1"/>
</dbReference>
<feature type="binding site" evidence="1">
    <location>
        <position position="231"/>
    </location>
    <ligand>
        <name>a divalent metal cation</name>
        <dbReference type="ChEBI" id="CHEBI:60240"/>
        <label>1</label>
    </ligand>
</feature>
<evidence type="ECO:0000256" key="1">
    <source>
        <dbReference type="PIRSR" id="PIRSR005902-1"/>
    </source>
</evidence>
<dbReference type="PANTHER" id="PTHR46124">
    <property type="entry name" value="D-AMINOACYL-TRNA DEACYLASE"/>
    <property type="match status" value="1"/>
</dbReference>
<dbReference type="SUPFAM" id="SSF51556">
    <property type="entry name" value="Metallo-dependent hydrolases"/>
    <property type="match status" value="1"/>
</dbReference>
<protein>
    <submittedName>
        <fullName evidence="2">TatD family hydrolase</fullName>
    </submittedName>
</protein>
<dbReference type="PANTHER" id="PTHR46124:SF2">
    <property type="entry name" value="D-AMINOACYL-TRNA DEACYLASE"/>
    <property type="match status" value="1"/>
</dbReference>
<evidence type="ECO:0000313" key="3">
    <source>
        <dbReference type="Proteomes" id="UP000554004"/>
    </source>
</evidence>
<dbReference type="Gene3D" id="3.20.20.140">
    <property type="entry name" value="Metal-dependent hydrolases"/>
    <property type="match status" value="1"/>
</dbReference>
<keyword evidence="1" id="KW-0479">Metal-binding</keyword>
<dbReference type="Proteomes" id="UP000554004">
    <property type="component" value="Unassembled WGS sequence"/>
</dbReference>
<feature type="binding site" evidence="1">
    <location>
        <position position="103"/>
    </location>
    <ligand>
        <name>a divalent metal cation</name>
        <dbReference type="ChEBI" id="CHEBI:60240"/>
        <label>1</label>
    </ligand>
</feature>
<proteinExistence type="predicted"/>
<name>A0A847ESD8_9BACT</name>
<dbReference type="EMBL" id="JAAZAL010000013">
    <property type="protein sequence ID" value="NLE30707.1"/>
    <property type="molecule type" value="Genomic_DNA"/>
</dbReference>
<evidence type="ECO:0000313" key="2">
    <source>
        <dbReference type="EMBL" id="NLE30707.1"/>
    </source>
</evidence>